<comment type="function">
    <text evidence="1">Required for nicotinamide riboside transport across the inner membrane.</text>
</comment>
<keyword evidence="6" id="KW-1003">Cell membrane</keyword>
<comment type="similarity">
    <text evidence="3">Belongs to the nicotinamide ribonucleoside (NR) uptake permease (TC 4.B.1) family.</text>
</comment>
<dbReference type="OrthoDB" id="9791248at2"/>
<dbReference type="InterPro" id="IPR006419">
    <property type="entry name" value="NMN_transpt_PnuC"/>
</dbReference>
<keyword evidence="5" id="KW-0813">Transport</keyword>
<comment type="subcellular location">
    <subcellularLocation>
        <location evidence="2">Cell membrane</location>
        <topology evidence="2">Multi-pass membrane protein</topology>
    </subcellularLocation>
</comment>
<evidence type="ECO:0000256" key="4">
    <source>
        <dbReference type="ARBA" id="ARBA00017522"/>
    </source>
</evidence>
<evidence type="ECO:0000313" key="11">
    <source>
        <dbReference type="EMBL" id="KGN78473.1"/>
    </source>
</evidence>
<feature type="transmembrane region" description="Helical" evidence="10">
    <location>
        <begin position="28"/>
        <end position="47"/>
    </location>
</feature>
<feature type="transmembrane region" description="Helical" evidence="10">
    <location>
        <begin position="6"/>
        <end position="21"/>
    </location>
</feature>
<evidence type="ECO:0000256" key="2">
    <source>
        <dbReference type="ARBA" id="ARBA00004651"/>
    </source>
</evidence>
<evidence type="ECO:0000256" key="5">
    <source>
        <dbReference type="ARBA" id="ARBA00022448"/>
    </source>
</evidence>
<dbReference type="GO" id="GO:0034257">
    <property type="term" value="F:nicotinamide riboside transmembrane transporter activity"/>
    <property type="evidence" value="ECO:0007669"/>
    <property type="project" value="InterPro"/>
</dbReference>
<feature type="transmembrane region" description="Helical" evidence="10">
    <location>
        <begin position="53"/>
        <end position="70"/>
    </location>
</feature>
<feature type="transmembrane region" description="Helical" evidence="10">
    <location>
        <begin position="91"/>
        <end position="113"/>
    </location>
</feature>
<accession>A0A0A2EHR4</accession>
<dbReference type="Proteomes" id="UP000030125">
    <property type="component" value="Unassembled WGS sequence"/>
</dbReference>
<gene>
    <name evidence="11" type="ORF">HQ35_09590</name>
</gene>
<evidence type="ECO:0000313" key="12">
    <source>
        <dbReference type="Proteomes" id="UP000030125"/>
    </source>
</evidence>
<dbReference type="EMBL" id="JQJD01000060">
    <property type="protein sequence ID" value="KGN78473.1"/>
    <property type="molecule type" value="Genomic_DNA"/>
</dbReference>
<reference evidence="11 12" key="1">
    <citation type="submission" date="2014-08" db="EMBL/GenBank/DDBJ databases">
        <title>Porphyromonas cangingivalis strain:COT-109_OH1386 Genome sequencing.</title>
        <authorList>
            <person name="Wallis C."/>
            <person name="Deusch O."/>
            <person name="O'Flynn C."/>
            <person name="Davis I."/>
            <person name="Jospin G."/>
            <person name="Darling A.E."/>
            <person name="Coil D.A."/>
            <person name="Alexiev A."/>
            <person name="Horsfall A."/>
            <person name="Kirkwood N."/>
            <person name="Harris S."/>
            <person name="Eisen J.A."/>
        </authorList>
    </citation>
    <scope>NUCLEOTIDE SEQUENCE [LARGE SCALE GENOMIC DNA]</scope>
    <source>
        <strain evidence="12">COT-109 OH1386</strain>
    </source>
</reference>
<evidence type="ECO:0000256" key="6">
    <source>
        <dbReference type="ARBA" id="ARBA00022475"/>
    </source>
</evidence>
<evidence type="ECO:0000256" key="10">
    <source>
        <dbReference type="SAM" id="Phobius"/>
    </source>
</evidence>
<dbReference type="PANTHER" id="PTHR36122:SF2">
    <property type="entry name" value="NICOTINAMIDE RIBOSIDE TRANSPORTER PNUC"/>
    <property type="match status" value="1"/>
</dbReference>
<evidence type="ECO:0000256" key="1">
    <source>
        <dbReference type="ARBA" id="ARBA00002672"/>
    </source>
</evidence>
<name>A0A0A2EHR4_PORCN</name>
<organism evidence="11 12">
    <name type="scientific">Porphyromonas cangingivalis</name>
    <dbReference type="NCBI Taxonomy" id="36874"/>
    <lineage>
        <taxon>Bacteria</taxon>
        <taxon>Pseudomonadati</taxon>
        <taxon>Bacteroidota</taxon>
        <taxon>Bacteroidia</taxon>
        <taxon>Bacteroidales</taxon>
        <taxon>Porphyromonadaceae</taxon>
        <taxon>Porphyromonas</taxon>
    </lineage>
</organism>
<dbReference type="PANTHER" id="PTHR36122">
    <property type="entry name" value="NICOTINAMIDE RIBOSIDE TRANSPORTER PNUC"/>
    <property type="match status" value="1"/>
</dbReference>
<dbReference type="RefSeq" id="WP_036852755.1">
    <property type="nucleotide sequence ID" value="NZ_JQJD01000060.1"/>
</dbReference>
<dbReference type="GO" id="GO:0005886">
    <property type="term" value="C:plasma membrane"/>
    <property type="evidence" value="ECO:0007669"/>
    <property type="project" value="UniProtKB-SubCell"/>
</dbReference>
<evidence type="ECO:0000256" key="8">
    <source>
        <dbReference type="ARBA" id="ARBA00022989"/>
    </source>
</evidence>
<feature type="transmembrane region" description="Helical" evidence="10">
    <location>
        <begin position="167"/>
        <end position="183"/>
    </location>
</feature>
<evidence type="ECO:0000256" key="7">
    <source>
        <dbReference type="ARBA" id="ARBA00022692"/>
    </source>
</evidence>
<protein>
    <recommendedName>
        <fullName evidence="4">Nicotinamide riboside transporter PnuC</fullName>
    </recommendedName>
</protein>
<keyword evidence="9 10" id="KW-0472">Membrane</keyword>
<dbReference type="STRING" id="36874.HQ34_06755"/>
<sequence length="191" mass="22137">MDTLQIIEIVAALIGIIYVWLEIKANMWLWPVGVILPFFYMYISFVGEVYGNIFVNIYYLIAAIWGWWVWHRRSSDTPQEDKIIYAPRRTAGILLGIAAVGIAGLTPVFGHFMESPYPFWDATATVIAFLGMWLLAKKYMENWYCWFVSNAIFCALFALQGFYVTCVFFAIYTVMAVVGYLNWRKLMQQQA</sequence>
<comment type="caution">
    <text evidence="11">The sequence shown here is derived from an EMBL/GenBank/DDBJ whole genome shotgun (WGS) entry which is preliminary data.</text>
</comment>
<evidence type="ECO:0000256" key="9">
    <source>
        <dbReference type="ARBA" id="ARBA00023136"/>
    </source>
</evidence>
<dbReference type="AlphaFoldDB" id="A0A0A2EHR4"/>
<keyword evidence="8 10" id="KW-1133">Transmembrane helix</keyword>
<dbReference type="eggNOG" id="COG3201">
    <property type="taxonomic scope" value="Bacteria"/>
</dbReference>
<dbReference type="Pfam" id="PF04973">
    <property type="entry name" value="NMN_transporter"/>
    <property type="match status" value="1"/>
</dbReference>
<feature type="transmembrane region" description="Helical" evidence="10">
    <location>
        <begin position="119"/>
        <end position="136"/>
    </location>
</feature>
<proteinExistence type="inferred from homology"/>
<keyword evidence="12" id="KW-1185">Reference proteome</keyword>
<dbReference type="NCBIfam" id="TIGR01528">
    <property type="entry name" value="NMN_trans_PnuC"/>
    <property type="match status" value="1"/>
</dbReference>
<evidence type="ECO:0000256" key="3">
    <source>
        <dbReference type="ARBA" id="ARBA00006669"/>
    </source>
</evidence>
<feature type="transmembrane region" description="Helical" evidence="10">
    <location>
        <begin position="143"/>
        <end position="161"/>
    </location>
</feature>
<keyword evidence="7 10" id="KW-0812">Transmembrane</keyword>